<keyword evidence="5 9" id="KW-0808">Transferase</keyword>
<sequence>MARKHKLDLAAKPSSAPEPRKGQKPVRKAAVFKSAPAAQLEVNKRQKLSTGPGFSDANAAWLKPTKGKGKPAPPPVQESESDEDSELDSLPSSTEGVPSDTQGDQAHLASLPDQLFDSEGDPDVDSDDEGLDDSDISDADLDDDPLLAGDDQQLLGTDGSSEEEDADEDEDDSSDDEDAGELLDIERKSAALDKDRAKQEAEAAAEAADMAAAALDADLQQPGTSALQDGAEAGAQAMDLTKVQRRLREVMHVLEHFSQLRTPGRSRKQYLEQVKRDLEAYYGYNRFMVDAILGLFSVAEGVEFIEANEGKRPITLRTNTLKARRRELAAALIDRGINLDPVGKWSKVGLVVYESTVPVGATPEYMAGHYMLQGAASFLPVMALAPQEGEQICDMAAAPGGKATYISALMRNTGMLFANEAAEGRLKSIVGNIHRLGVTNAVVSNYDGRELPKVLGLRSMDRVLLDAPCSGTGVIAKDPTVKTSKSQEEIWKCAFLQKQLLLAAIDLVDARSKTGGYIVYSTCSIMVEENENVVNYALRKRNVKVVPTGLEFGREGFVRCREFRFHQSLTHSRRFYPHAHNIDGFFVCKLKKLSNEEKEADAAESSDDSDEQGASDASDEEPPARKGQALANGHASAPTANGKALANGKGPGSQRQHKPHKGPQHAGQKRSAAAAVQQQPEEGPEGISQYGLTMARP</sequence>
<dbReference type="SUPFAM" id="SSF53335">
    <property type="entry name" value="S-adenosyl-L-methionine-dependent methyltransferases"/>
    <property type="match status" value="1"/>
</dbReference>
<accession>A0AAW1PV74</accession>
<dbReference type="GO" id="GO:0003723">
    <property type="term" value="F:RNA binding"/>
    <property type="evidence" value="ECO:0007669"/>
    <property type="project" value="UniProtKB-UniRule"/>
</dbReference>
<dbReference type="PANTHER" id="PTHR22807:SF30">
    <property type="entry name" value="28S RRNA (CYTOSINE(4447)-C(5))-METHYLTRANSFERASE-RELATED"/>
    <property type="match status" value="1"/>
</dbReference>
<feature type="binding site" evidence="9">
    <location>
        <position position="466"/>
    </location>
    <ligand>
        <name>S-adenosyl-L-methionine</name>
        <dbReference type="ChEBI" id="CHEBI:59789"/>
    </ligand>
</feature>
<dbReference type="Gene3D" id="3.30.70.1170">
    <property type="entry name" value="Sun protein, domain 3"/>
    <property type="match status" value="1"/>
</dbReference>
<dbReference type="AlphaFoldDB" id="A0AAW1PV74"/>
<evidence type="ECO:0000256" key="5">
    <source>
        <dbReference type="ARBA" id="ARBA00022679"/>
    </source>
</evidence>
<dbReference type="InterPro" id="IPR011023">
    <property type="entry name" value="Nop2p"/>
</dbReference>
<feature type="compositionally biased region" description="Low complexity" evidence="10">
    <location>
        <begin position="146"/>
        <end position="159"/>
    </location>
</feature>
<dbReference type="Pfam" id="PF01189">
    <property type="entry name" value="Methyltr_RsmB-F"/>
    <property type="match status" value="1"/>
</dbReference>
<evidence type="ECO:0000256" key="2">
    <source>
        <dbReference type="ARBA" id="ARBA00007494"/>
    </source>
</evidence>
<dbReference type="EMBL" id="JALJOQ010000006">
    <property type="protein sequence ID" value="KAK9812488.1"/>
    <property type="molecule type" value="Genomic_DNA"/>
</dbReference>
<keyword evidence="3" id="KW-0690">Ribosome biogenesis</keyword>
<dbReference type="PRINTS" id="PR02008">
    <property type="entry name" value="RCMTFAMILY"/>
</dbReference>
<evidence type="ECO:0000259" key="11">
    <source>
        <dbReference type="PROSITE" id="PS51686"/>
    </source>
</evidence>
<protein>
    <recommendedName>
        <fullName evidence="11">SAM-dependent MTase RsmB/NOP-type domain-containing protein</fullName>
    </recommendedName>
</protein>
<feature type="compositionally biased region" description="Polar residues" evidence="10">
    <location>
        <begin position="94"/>
        <end position="104"/>
    </location>
</feature>
<feature type="domain" description="SAM-dependent MTase RsmB/NOP-type" evidence="11">
    <location>
        <begin position="304"/>
        <end position="593"/>
    </location>
</feature>
<keyword evidence="6 9" id="KW-0949">S-adenosyl-L-methionine</keyword>
<dbReference type="InterPro" id="IPR023267">
    <property type="entry name" value="RCMT"/>
</dbReference>
<dbReference type="PRINTS" id="PR02012">
    <property type="entry name" value="RCMTNOP2"/>
</dbReference>
<evidence type="ECO:0000313" key="13">
    <source>
        <dbReference type="Proteomes" id="UP001465755"/>
    </source>
</evidence>
<evidence type="ECO:0000313" key="12">
    <source>
        <dbReference type="EMBL" id="KAK9812488.1"/>
    </source>
</evidence>
<dbReference type="FunFam" id="3.30.70.1170:FF:000001">
    <property type="entry name" value="Ribosomal RNA methyltransferase Nop2"/>
    <property type="match status" value="1"/>
</dbReference>
<comment type="subcellular location">
    <subcellularLocation>
        <location evidence="1">Nucleus</location>
        <location evidence="1">Nucleolus</location>
    </subcellularLocation>
</comment>
<gene>
    <name evidence="12" type="ORF">WJX73_003885</name>
</gene>
<name>A0AAW1PV74_9CHLO</name>
<comment type="similarity">
    <text evidence="2 9">Belongs to the class I-like SAM-binding methyltransferase superfamily. RsmB/NOP family.</text>
</comment>
<dbReference type="InterPro" id="IPR001678">
    <property type="entry name" value="MeTrfase_RsmB-F_NOP2_dom"/>
</dbReference>
<feature type="compositionally biased region" description="Acidic residues" evidence="10">
    <location>
        <begin position="602"/>
        <end position="621"/>
    </location>
</feature>
<dbReference type="GO" id="GO:0070475">
    <property type="term" value="P:rRNA base methylation"/>
    <property type="evidence" value="ECO:0007669"/>
    <property type="project" value="TreeGrafter"/>
</dbReference>
<dbReference type="GO" id="GO:0005730">
    <property type="term" value="C:nucleolus"/>
    <property type="evidence" value="ECO:0007669"/>
    <property type="project" value="UniProtKB-SubCell"/>
</dbReference>
<keyword evidence="7 9" id="KW-0694">RNA-binding</keyword>
<evidence type="ECO:0000256" key="8">
    <source>
        <dbReference type="ARBA" id="ARBA00023242"/>
    </source>
</evidence>
<proteinExistence type="inferred from homology"/>
<dbReference type="Gene3D" id="3.40.50.150">
    <property type="entry name" value="Vaccinia Virus protein VP39"/>
    <property type="match status" value="1"/>
</dbReference>
<keyword evidence="4 9" id="KW-0489">Methyltransferase</keyword>
<feature type="region of interest" description="Disordered" evidence="10">
    <location>
        <begin position="1"/>
        <end position="196"/>
    </location>
</feature>
<feature type="binding site" evidence="9">
    <location>
        <begin position="396"/>
        <end position="402"/>
    </location>
    <ligand>
        <name>S-adenosyl-L-methionine</name>
        <dbReference type="ChEBI" id="CHEBI:59789"/>
    </ligand>
</feature>
<keyword evidence="13" id="KW-1185">Reference proteome</keyword>
<evidence type="ECO:0000256" key="3">
    <source>
        <dbReference type="ARBA" id="ARBA00022517"/>
    </source>
</evidence>
<keyword evidence="8" id="KW-0539">Nucleus</keyword>
<dbReference type="PROSITE" id="PS51686">
    <property type="entry name" value="SAM_MT_RSMB_NOP"/>
    <property type="match status" value="1"/>
</dbReference>
<dbReference type="GO" id="GO:0009383">
    <property type="term" value="F:rRNA (cytosine-C5-)-methyltransferase activity"/>
    <property type="evidence" value="ECO:0007669"/>
    <property type="project" value="TreeGrafter"/>
</dbReference>
<feature type="binding site" evidence="9">
    <location>
        <position position="447"/>
    </location>
    <ligand>
        <name>S-adenosyl-L-methionine</name>
        <dbReference type="ChEBI" id="CHEBI:59789"/>
    </ligand>
</feature>
<feature type="binding site" evidence="9">
    <location>
        <position position="420"/>
    </location>
    <ligand>
        <name>S-adenosyl-L-methionine</name>
        <dbReference type="ChEBI" id="CHEBI:59789"/>
    </ligand>
</feature>
<evidence type="ECO:0000256" key="6">
    <source>
        <dbReference type="ARBA" id="ARBA00022691"/>
    </source>
</evidence>
<evidence type="ECO:0000256" key="10">
    <source>
        <dbReference type="SAM" id="MobiDB-lite"/>
    </source>
</evidence>
<organism evidence="12 13">
    <name type="scientific">Symbiochloris irregularis</name>
    <dbReference type="NCBI Taxonomy" id="706552"/>
    <lineage>
        <taxon>Eukaryota</taxon>
        <taxon>Viridiplantae</taxon>
        <taxon>Chlorophyta</taxon>
        <taxon>core chlorophytes</taxon>
        <taxon>Trebouxiophyceae</taxon>
        <taxon>Trebouxiales</taxon>
        <taxon>Trebouxiaceae</taxon>
        <taxon>Symbiochloris</taxon>
    </lineage>
</organism>
<reference evidence="12 13" key="1">
    <citation type="journal article" date="2024" name="Nat. Commun.">
        <title>Phylogenomics reveals the evolutionary origins of lichenization in chlorophyte algae.</title>
        <authorList>
            <person name="Puginier C."/>
            <person name="Libourel C."/>
            <person name="Otte J."/>
            <person name="Skaloud P."/>
            <person name="Haon M."/>
            <person name="Grisel S."/>
            <person name="Petersen M."/>
            <person name="Berrin J.G."/>
            <person name="Delaux P.M."/>
            <person name="Dal Grande F."/>
            <person name="Keller J."/>
        </authorList>
    </citation>
    <scope>NUCLEOTIDE SEQUENCE [LARGE SCALE GENOMIC DNA]</scope>
    <source>
        <strain evidence="12 13">SAG 2036</strain>
    </source>
</reference>
<evidence type="ECO:0000256" key="4">
    <source>
        <dbReference type="ARBA" id="ARBA00022603"/>
    </source>
</evidence>
<dbReference type="InterPro" id="IPR049560">
    <property type="entry name" value="MeTrfase_RsmB-F_NOP2_cat"/>
</dbReference>
<feature type="compositionally biased region" description="Basic and acidic residues" evidence="10">
    <location>
        <begin position="184"/>
        <end position="196"/>
    </location>
</feature>
<dbReference type="InterPro" id="IPR029063">
    <property type="entry name" value="SAM-dependent_MTases_sf"/>
</dbReference>
<dbReference type="PANTHER" id="PTHR22807">
    <property type="entry name" value="NOP2 YEAST -RELATED NOL1/NOP2/FMU SUN DOMAIN-CONTAINING"/>
    <property type="match status" value="1"/>
</dbReference>
<dbReference type="InterPro" id="IPR023273">
    <property type="entry name" value="RCMT_NOP2"/>
</dbReference>
<evidence type="ECO:0000256" key="7">
    <source>
        <dbReference type="ARBA" id="ARBA00022884"/>
    </source>
</evidence>
<dbReference type="GO" id="GO:0000470">
    <property type="term" value="P:maturation of LSU-rRNA"/>
    <property type="evidence" value="ECO:0007669"/>
    <property type="project" value="TreeGrafter"/>
</dbReference>
<feature type="active site" description="Nucleophile" evidence="9">
    <location>
        <position position="523"/>
    </location>
</feature>
<dbReference type="NCBIfam" id="TIGR00446">
    <property type="entry name" value="nop2p"/>
    <property type="match status" value="1"/>
</dbReference>
<comment type="caution">
    <text evidence="12">The sequence shown here is derived from an EMBL/GenBank/DDBJ whole genome shotgun (WGS) entry which is preliminary data.</text>
</comment>
<dbReference type="Proteomes" id="UP001465755">
    <property type="component" value="Unassembled WGS sequence"/>
</dbReference>
<feature type="region of interest" description="Disordered" evidence="10">
    <location>
        <begin position="598"/>
        <end position="697"/>
    </location>
</feature>
<evidence type="ECO:0000256" key="9">
    <source>
        <dbReference type="PROSITE-ProRule" id="PRU01023"/>
    </source>
</evidence>
<feature type="compositionally biased region" description="Acidic residues" evidence="10">
    <location>
        <begin position="160"/>
        <end position="183"/>
    </location>
</feature>
<evidence type="ECO:0000256" key="1">
    <source>
        <dbReference type="ARBA" id="ARBA00004604"/>
    </source>
</evidence>
<feature type="compositionally biased region" description="Acidic residues" evidence="10">
    <location>
        <begin position="116"/>
        <end position="145"/>
    </location>
</feature>